<sequence>MGLLDFLFGKKTTEQTKTSSFNNKPLVQIEDSFIIINSMDYFGMYEKSKDGNWLISWRGSTQGKPYGEYLLYDIKNKEVATHGKLEKPQAGHVANNGTFTIEDWMNSNSLIGTFNVFSSTGESLFKETLQANILNSGISTNGELAVCQTANNPNGDDGSVMVAVNVKTNSRLFKIHPEIGWADGYDFDEEKQLIKVVVNSVGKFSYDSNGNFIDAKKYIEARLNSTEYNIAILACDEIMKEDNVSVEVAQSVFDSASKALAKGGVNDSSYKPIAYKSMGLAQLVMGNEKEALKNFDEAMKLNPKIGLKRKSDSLRKKLNSN</sequence>
<dbReference type="SMART" id="SM00028">
    <property type="entry name" value="TPR"/>
    <property type="match status" value="1"/>
</dbReference>
<evidence type="ECO:0000313" key="3">
    <source>
        <dbReference type="Proteomes" id="UP000198629"/>
    </source>
</evidence>
<evidence type="ECO:0000256" key="1">
    <source>
        <dbReference type="PROSITE-ProRule" id="PRU00339"/>
    </source>
</evidence>
<feature type="repeat" description="TPR" evidence="1">
    <location>
        <begin position="272"/>
        <end position="305"/>
    </location>
</feature>
<reference evidence="3" key="1">
    <citation type="submission" date="2016-10" db="EMBL/GenBank/DDBJ databases">
        <authorList>
            <person name="Varghese N."/>
            <person name="Submissions S."/>
        </authorList>
    </citation>
    <scope>NUCLEOTIDE SEQUENCE [LARGE SCALE GENOMIC DNA]</scope>
    <source>
        <strain evidence="3">CBMB127</strain>
    </source>
</reference>
<keyword evidence="1" id="KW-0802">TPR repeat</keyword>
<dbReference type="EMBL" id="FNFX01000001">
    <property type="protein sequence ID" value="SDK22694.1"/>
    <property type="molecule type" value="Genomic_DNA"/>
</dbReference>
<dbReference type="SUPFAM" id="SSF48452">
    <property type="entry name" value="TPR-like"/>
    <property type="match status" value="1"/>
</dbReference>
<keyword evidence="3" id="KW-1185">Reference proteome</keyword>
<dbReference type="PROSITE" id="PS50005">
    <property type="entry name" value="TPR"/>
    <property type="match status" value="1"/>
</dbReference>
<dbReference type="OrthoDB" id="9134688at2"/>
<organism evidence="2 3">
    <name type="scientific">Methylophilus rhizosphaerae</name>
    <dbReference type="NCBI Taxonomy" id="492660"/>
    <lineage>
        <taxon>Bacteria</taxon>
        <taxon>Pseudomonadati</taxon>
        <taxon>Pseudomonadota</taxon>
        <taxon>Betaproteobacteria</taxon>
        <taxon>Nitrosomonadales</taxon>
        <taxon>Methylophilaceae</taxon>
        <taxon>Methylophilus</taxon>
    </lineage>
</organism>
<evidence type="ECO:0000313" key="2">
    <source>
        <dbReference type="EMBL" id="SDK22694.1"/>
    </source>
</evidence>
<gene>
    <name evidence="2" type="ORF">SAMN05192566_0705</name>
</gene>
<dbReference type="STRING" id="492660.SAMN05192566_0705"/>
<protein>
    <submittedName>
        <fullName evidence="2">Uncharacterized protein</fullName>
    </submittedName>
</protein>
<dbReference type="Proteomes" id="UP000198629">
    <property type="component" value="Unassembled WGS sequence"/>
</dbReference>
<accession>A0A1G9A789</accession>
<dbReference type="InterPro" id="IPR011990">
    <property type="entry name" value="TPR-like_helical_dom_sf"/>
</dbReference>
<proteinExistence type="predicted"/>
<dbReference type="AlphaFoldDB" id="A0A1G9A789"/>
<dbReference type="InterPro" id="IPR019734">
    <property type="entry name" value="TPR_rpt"/>
</dbReference>
<dbReference type="RefSeq" id="WP_091469963.1">
    <property type="nucleotide sequence ID" value="NZ_FNFX01000001.1"/>
</dbReference>
<dbReference type="PROSITE" id="PS50293">
    <property type="entry name" value="TPR_REGION"/>
    <property type="match status" value="1"/>
</dbReference>
<name>A0A1G9A789_9PROT</name>